<dbReference type="InParanoid" id="A0A067M8P0"/>
<keyword evidence="7" id="KW-0460">Magnesium</keyword>
<dbReference type="SUPFAM" id="SSF56112">
    <property type="entry name" value="Protein kinase-like (PK-like)"/>
    <property type="match status" value="1"/>
</dbReference>
<dbReference type="InterPro" id="IPR000719">
    <property type="entry name" value="Prot_kinase_dom"/>
</dbReference>
<evidence type="ECO:0000259" key="8">
    <source>
        <dbReference type="PROSITE" id="PS50011"/>
    </source>
</evidence>
<evidence type="ECO:0000256" key="2">
    <source>
        <dbReference type="ARBA" id="ARBA00008874"/>
    </source>
</evidence>
<dbReference type="Gene3D" id="3.30.200.20">
    <property type="entry name" value="Phosphorylase Kinase, domain 1"/>
    <property type="match status" value="1"/>
</dbReference>
<dbReference type="EMBL" id="KL198054">
    <property type="protein sequence ID" value="KDQ11914.1"/>
    <property type="molecule type" value="Genomic_DNA"/>
</dbReference>
<dbReference type="HOGENOM" id="CLU_000288_63_23_1"/>
<name>A0A067M8P0_BOTB1</name>
<dbReference type="PANTHER" id="PTHR45832:SF22">
    <property type="entry name" value="SERINE_THREONINE-PROTEIN KINASE SAMKA-RELATED"/>
    <property type="match status" value="1"/>
</dbReference>
<keyword evidence="5" id="KW-0547">Nucleotide-binding</keyword>
<dbReference type="FunFam" id="1.10.510.10:FF:000768">
    <property type="entry name" value="Non-specific serine/threonine protein kinase"/>
    <property type="match status" value="1"/>
</dbReference>
<accession>A0A067M8P0</accession>
<protein>
    <recommendedName>
        <fullName evidence="8">Protein kinase domain-containing protein</fullName>
    </recommendedName>
</protein>
<dbReference type="Proteomes" id="UP000027195">
    <property type="component" value="Unassembled WGS sequence"/>
</dbReference>
<evidence type="ECO:0000256" key="6">
    <source>
        <dbReference type="ARBA" id="ARBA00022840"/>
    </source>
</evidence>
<dbReference type="OrthoDB" id="248923at2759"/>
<dbReference type="InterPro" id="IPR011009">
    <property type="entry name" value="Kinase-like_dom_sf"/>
</dbReference>
<keyword evidence="3" id="KW-0808">Transferase</keyword>
<dbReference type="GO" id="GO:0004672">
    <property type="term" value="F:protein kinase activity"/>
    <property type="evidence" value="ECO:0007669"/>
    <property type="project" value="InterPro"/>
</dbReference>
<dbReference type="GO" id="GO:0046872">
    <property type="term" value="F:metal ion binding"/>
    <property type="evidence" value="ECO:0007669"/>
    <property type="project" value="UniProtKB-KW"/>
</dbReference>
<organism evidence="9 10">
    <name type="scientific">Botryobasidium botryosum (strain FD-172 SS1)</name>
    <dbReference type="NCBI Taxonomy" id="930990"/>
    <lineage>
        <taxon>Eukaryota</taxon>
        <taxon>Fungi</taxon>
        <taxon>Dikarya</taxon>
        <taxon>Basidiomycota</taxon>
        <taxon>Agaricomycotina</taxon>
        <taxon>Agaricomycetes</taxon>
        <taxon>Cantharellales</taxon>
        <taxon>Botryobasidiaceae</taxon>
        <taxon>Botryobasidium</taxon>
    </lineage>
</organism>
<proteinExistence type="inferred from homology"/>
<dbReference type="PANTHER" id="PTHR45832">
    <property type="entry name" value="SERINE/THREONINE-PROTEIN KINASE SAMKA-RELATED-RELATED"/>
    <property type="match status" value="1"/>
</dbReference>
<dbReference type="PROSITE" id="PS50011">
    <property type="entry name" value="PROTEIN_KINASE_DOM"/>
    <property type="match status" value="1"/>
</dbReference>
<evidence type="ECO:0000313" key="9">
    <source>
        <dbReference type="EMBL" id="KDQ11914.1"/>
    </source>
</evidence>
<keyword evidence="4" id="KW-0479">Metal-binding</keyword>
<dbReference type="InterPro" id="IPR051931">
    <property type="entry name" value="PAK3-like"/>
</dbReference>
<feature type="domain" description="Protein kinase" evidence="8">
    <location>
        <begin position="1"/>
        <end position="255"/>
    </location>
</feature>
<gene>
    <name evidence="9" type="ORF">BOTBODRAFT_113820</name>
</gene>
<dbReference type="Gene3D" id="1.10.510.10">
    <property type="entry name" value="Transferase(Phosphotransferase) domain 1"/>
    <property type="match status" value="1"/>
</dbReference>
<evidence type="ECO:0000313" key="10">
    <source>
        <dbReference type="Proteomes" id="UP000027195"/>
    </source>
</evidence>
<evidence type="ECO:0000256" key="4">
    <source>
        <dbReference type="ARBA" id="ARBA00022723"/>
    </source>
</evidence>
<sequence length="287" mass="32300">MYSLFRSSIAPTDLNTKDLAYHTATKRLVSIRHINIDQVPRSDLVVTEILALRASRHPNIIGYIESYFDSTNDIWIVMEYMDGGALTEILTGYYMSEGLIAAVSREVCQGLEYLHRHDIIHRDIKSDSVFVSQRGDIKLAGFGFCAKLSPERARRNTMIGTPYWMAPEVVTRKEYGAKVDIWALGIMAIEMLEGEPPYIKENPLRALYSIATYGTPTLRDPESSSASLKEYLSKCLEVDVEKRFDALSALRHPFLQKAEPLQNLVPLITAVQQSQIAADKTDNTVPV</sequence>
<evidence type="ECO:0000256" key="3">
    <source>
        <dbReference type="ARBA" id="ARBA00022679"/>
    </source>
</evidence>
<dbReference type="Pfam" id="PF00069">
    <property type="entry name" value="Pkinase"/>
    <property type="match status" value="1"/>
</dbReference>
<keyword evidence="10" id="KW-1185">Reference proteome</keyword>
<reference evidence="10" key="1">
    <citation type="journal article" date="2014" name="Proc. Natl. Acad. Sci. U.S.A.">
        <title>Extensive sampling of basidiomycete genomes demonstrates inadequacy of the white-rot/brown-rot paradigm for wood decay fungi.</title>
        <authorList>
            <person name="Riley R."/>
            <person name="Salamov A.A."/>
            <person name="Brown D.W."/>
            <person name="Nagy L.G."/>
            <person name="Floudas D."/>
            <person name="Held B.W."/>
            <person name="Levasseur A."/>
            <person name="Lombard V."/>
            <person name="Morin E."/>
            <person name="Otillar R."/>
            <person name="Lindquist E.A."/>
            <person name="Sun H."/>
            <person name="LaButti K.M."/>
            <person name="Schmutz J."/>
            <person name="Jabbour D."/>
            <person name="Luo H."/>
            <person name="Baker S.E."/>
            <person name="Pisabarro A.G."/>
            <person name="Walton J.D."/>
            <person name="Blanchette R.A."/>
            <person name="Henrissat B."/>
            <person name="Martin F."/>
            <person name="Cullen D."/>
            <person name="Hibbett D.S."/>
            <person name="Grigoriev I.V."/>
        </authorList>
    </citation>
    <scope>NUCLEOTIDE SEQUENCE [LARGE SCALE GENOMIC DNA]</scope>
    <source>
        <strain evidence="10">FD-172 SS1</strain>
    </source>
</reference>
<dbReference type="STRING" id="930990.A0A067M8P0"/>
<keyword evidence="6" id="KW-0067">ATP-binding</keyword>
<dbReference type="AlphaFoldDB" id="A0A067M8P0"/>
<comment type="cofactor">
    <cofactor evidence="1">
        <name>Mg(2+)</name>
        <dbReference type="ChEBI" id="CHEBI:18420"/>
    </cofactor>
</comment>
<evidence type="ECO:0000256" key="5">
    <source>
        <dbReference type="ARBA" id="ARBA00022741"/>
    </source>
</evidence>
<comment type="similarity">
    <text evidence="2">Belongs to the protein kinase superfamily. STE Ser/Thr protein kinase family. STE20 subfamily.</text>
</comment>
<evidence type="ECO:0000256" key="7">
    <source>
        <dbReference type="ARBA" id="ARBA00022842"/>
    </source>
</evidence>
<dbReference type="GO" id="GO:0005524">
    <property type="term" value="F:ATP binding"/>
    <property type="evidence" value="ECO:0007669"/>
    <property type="project" value="UniProtKB-KW"/>
</dbReference>
<evidence type="ECO:0000256" key="1">
    <source>
        <dbReference type="ARBA" id="ARBA00001946"/>
    </source>
</evidence>